<sequence>MSIATMRLGLVGPVPPPNGGMAMQTLQLQRLLRAENIDVSLLATNAPIRPAFLARVPGLRALCRLLPYLFAVWRLAGRVDVIHLMANSGWSWQLFAAPVLWLARWRGTPVIVNYRGGEAREYFRRSFARVRPSLRLAADVVVPSGYLQAVFNEFGQRSRVIPNIIDRELFRPVPPGEPAEGDASAGTACGERLHTLVITRNLEPIYGIDTAIRALARVLETRPGVRLRIAGSGPAEGALRTLAREHGVADQVCFEGRLDRDDIVALYAGADAMLNPTTVDNMPNSVLEALACGLPVISTDVGGVPYILTHEETGLLVPPRDETALAAAILRLLDDTALQQRLRGNGLAQVEAYAWPNVRQQWLQAYSEACVPARRVAA</sequence>
<dbReference type="GO" id="GO:0016757">
    <property type="term" value="F:glycosyltransferase activity"/>
    <property type="evidence" value="ECO:0007669"/>
    <property type="project" value="InterPro"/>
</dbReference>
<evidence type="ECO:0000259" key="2">
    <source>
        <dbReference type="Pfam" id="PF13439"/>
    </source>
</evidence>
<evidence type="ECO:0000313" key="3">
    <source>
        <dbReference type="EMBL" id="QIB64720.1"/>
    </source>
</evidence>
<dbReference type="SUPFAM" id="SSF53756">
    <property type="entry name" value="UDP-Glycosyltransferase/glycogen phosphorylase"/>
    <property type="match status" value="1"/>
</dbReference>
<organism evidence="3 4">
    <name type="scientific">Kineobactrum salinum</name>
    <dbReference type="NCBI Taxonomy" id="2708301"/>
    <lineage>
        <taxon>Bacteria</taxon>
        <taxon>Pseudomonadati</taxon>
        <taxon>Pseudomonadota</taxon>
        <taxon>Gammaproteobacteria</taxon>
        <taxon>Cellvibrionales</taxon>
        <taxon>Halieaceae</taxon>
        <taxon>Kineobactrum</taxon>
    </lineage>
</organism>
<dbReference type="Proteomes" id="UP000477680">
    <property type="component" value="Chromosome"/>
</dbReference>
<dbReference type="GO" id="GO:1901135">
    <property type="term" value="P:carbohydrate derivative metabolic process"/>
    <property type="evidence" value="ECO:0007669"/>
    <property type="project" value="UniProtKB-ARBA"/>
</dbReference>
<dbReference type="KEGG" id="kim:G3T16_04250"/>
<dbReference type="CDD" id="cd03801">
    <property type="entry name" value="GT4_PimA-like"/>
    <property type="match status" value="1"/>
</dbReference>
<evidence type="ECO:0000259" key="1">
    <source>
        <dbReference type="Pfam" id="PF00534"/>
    </source>
</evidence>
<dbReference type="Pfam" id="PF00534">
    <property type="entry name" value="Glycos_transf_1"/>
    <property type="match status" value="1"/>
</dbReference>
<reference evidence="3 4" key="1">
    <citation type="submission" date="2020-02" db="EMBL/GenBank/DDBJ databases">
        <title>Genome sequencing for Kineobactrum sp. M2.</title>
        <authorList>
            <person name="Park S.-J."/>
        </authorList>
    </citation>
    <scope>NUCLEOTIDE SEQUENCE [LARGE SCALE GENOMIC DNA]</scope>
    <source>
        <strain evidence="3 4">M2</strain>
    </source>
</reference>
<dbReference type="InterPro" id="IPR028098">
    <property type="entry name" value="Glyco_trans_4-like_N"/>
</dbReference>
<dbReference type="InterPro" id="IPR001296">
    <property type="entry name" value="Glyco_trans_1"/>
</dbReference>
<dbReference type="EMBL" id="CP048711">
    <property type="protein sequence ID" value="QIB64720.1"/>
    <property type="molecule type" value="Genomic_DNA"/>
</dbReference>
<feature type="domain" description="Glycosyltransferase subfamily 4-like N-terminal" evidence="2">
    <location>
        <begin position="19"/>
        <end position="168"/>
    </location>
</feature>
<dbReference type="Gene3D" id="3.40.50.2000">
    <property type="entry name" value="Glycogen Phosphorylase B"/>
    <property type="match status" value="2"/>
</dbReference>
<name>A0A6C0TY15_9GAMM</name>
<accession>A0A6C0TY15</accession>
<dbReference type="Pfam" id="PF13439">
    <property type="entry name" value="Glyco_transf_4"/>
    <property type="match status" value="1"/>
</dbReference>
<gene>
    <name evidence="3" type="ORF">G3T16_04250</name>
</gene>
<proteinExistence type="predicted"/>
<keyword evidence="3" id="KW-0808">Transferase</keyword>
<protein>
    <submittedName>
        <fullName evidence="3">Glycosyltransferase family 4 protein</fullName>
    </submittedName>
</protein>
<dbReference type="AlphaFoldDB" id="A0A6C0TY15"/>
<dbReference type="PANTHER" id="PTHR12526:SF635">
    <property type="entry name" value="GLYCOSYL TRANSFERASE GROUP 1"/>
    <property type="match status" value="1"/>
</dbReference>
<dbReference type="PANTHER" id="PTHR12526">
    <property type="entry name" value="GLYCOSYLTRANSFERASE"/>
    <property type="match status" value="1"/>
</dbReference>
<keyword evidence="4" id="KW-1185">Reference proteome</keyword>
<dbReference type="RefSeq" id="WP_163493970.1">
    <property type="nucleotide sequence ID" value="NZ_CP048711.1"/>
</dbReference>
<feature type="domain" description="Glycosyl transferase family 1" evidence="1">
    <location>
        <begin position="196"/>
        <end position="346"/>
    </location>
</feature>
<evidence type="ECO:0000313" key="4">
    <source>
        <dbReference type="Proteomes" id="UP000477680"/>
    </source>
</evidence>